<dbReference type="PANTHER" id="PTHR31234:SF70">
    <property type="entry name" value="LATE EMBRYOGENESIS ABUNDANT PROTEIN LEA-2 SUBGROUP DOMAIN-CONTAINING PROTEIN"/>
    <property type="match status" value="1"/>
</dbReference>
<accession>A0A833QNW1</accession>
<name>A0A833QNW1_9POAL</name>
<evidence type="ECO:0000313" key="9">
    <source>
        <dbReference type="Proteomes" id="UP000623129"/>
    </source>
</evidence>
<protein>
    <submittedName>
        <fullName evidence="8">Protein YLS9-like protein</fullName>
    </submittedName>
</protein>
<dbReference type="InterPro" id="IPR044839">
    <property type="entry name" value="NDR1-like"/>
</dbReference>
<organism evidence="8 9">
    <name type="scientific">Carex littledalei</name>
    <dbReference type="NCBI Taxonomy" id="544730"/>
    <lineage>
        <taxon>Eukaryota</taxon>
        <taxon>Viridiplantae</taxon>
        <taxon>Streptophyta</taxon>
        <taxon>Embryophyta</taxon>
        <taxon>Tracheophyta</taxon>
        <taxon>Spermatophyta</taxon>
        <taxon>Magnoliopsida</taxon>
        <taxon>Liliopsida</taxon>
        <taxon>Poales</taxon>
        <taxon>Cyperaceae</taxon>
        <taxon>Cyperoideae</taxon>
        <taxon>Cariceae</taxon>
        <taxon>Carex</taxon>
        <taxon>Carex subgen. Euthyceras</taxon>
    </lineage>
</organism>
<comment type="subcellular location">
    <subcellularLocation>
        <location evidence="1">Membrane</location>
        <topology evidence="1">Single-pass membrane protein</topology>
    </subcellularLocation>
</comment>
<evidence type="ECO:0000256" key="6">
    <source>
        <dbReference type="SAM" id="Phobius"/>
    </source>
</evidence>
<reference evidence="8" key="1">
    <citation type="submission" date="2020-01" db="EMBL/GenBank/DDBJ databases">
        <title>Genome sequence of Kobresia littledalei, the first chromosome-level genome in the family Cyperaceae.</title>
        <authorList>
            <person name="Qu G."/>
        </authorList>
    </citation>
    <scope>NUCLEOTIDE SEQUENCE</scope>
    <source>
        <strain evidence="8">C.B.Clarke</strain>
        <tissue evidence="8">Leaf</tissue>
    </source>
</reference>
<evidence type="ECO:0000256" key="3">
    <source>
        <dbReference type="ARBA" id="ARBA00022989"/>
    </source>
</evidence>
<keyword evidence="2 6" id="KW-0812">Transmembrane</keyword>
<keyword evidence="9" id="KW-1185">Reference proteome</keyword>
<dbReference type="InterPro" id="IPR004864">
    <property type="entry name" value="LEA_2"/>
</dbReference>
<evidence type="ECO:0000256" key="4">
    <source>
        <dbReference type="ARBA" id="ARBA00023136"/>
    </source>
</evidence>
<feature type="domain" description="Late embryogenesis abundant protein LEA-2 subgroup" evidence="7">
    <location>
        <begin position="175"/>
        <end position="278"/>
    </location>
</feature>
<keyword evidence="4 6" id="KW-0472">Membrane</keyword>
<dbReference type="SUPFAM" id="SSF117070">
    <property type="entry name" value="LEA14-like"/>
    <property type="match status" value="1"/>
</dbReference>
<evidence type="ECO:0000256" key="5">
    <source>
        <dbReference type="SAM" id="MobiDB-lite"/>
    </source>
</evidence>
<evidence type="ECO:0000256" key="2">
    <source>
        <dbReference type="ARBA" id="ARBA00022692"/>
    </source>
</evidence>
<dbReference type="Proteomes" id="UP000623129">
    <property type="component" value="Unassembled WGS sequence"/>
</dbReference>
<dbReference type="AlphaFoldDB" id="A0A833QNW1"/>
<comment type="caution">
    <text evidence="8">The sequence shown here is derived from an EMBL/GenBank/DDBJ whole genome shotgun (WGS) entry which is preliminary data.</text>
</comment>
<proteinExistence type="predicted"/>
<dbReference type="OrthoDB" id="1849707at2759"/>
<dbReference type="EMBL" id="SWLB01000013">
    <property type="protein sequence ID" value="KAF3330665.1"/>
    <property type="molecule type" value="Genomic_DNA"/>
</dbReference>
<evidence type="ECO:0000256" key="1">
    <source>
        <dbReference type="ARBA" id="ARBA00004167"/>
    </source>
</evidence>
<keyword evidence="3 6" id="KW-1133">Transmembrane helix</keyword>
<dbReference type="GO" id="GO:0005886">
    <property type="term" value="C:plasma membrane"/>
    <property type="evidence" value="ECO:0007669"/>
    <property type="project" value="TreeGrafter"/>
</dbReference>
<evidence type="ECO:0000313" key="8">
    <source>
        <dbReference type="EMBL" id="KAF3330665.1"/>
    </source>
</evidence>
<dbReference type="PANTHER" id="PTHR31234">
    <property type="entry name" value="LATE EMBRYOGENESIS ABUNDANT (LEA) HYDROXYPROLINE-RICH GLYCOPROTEIN FAMILY"/>
    <property type="match status" value="1"/>
</dbReference>
<feature type="transmembrane region" description="Helical" evidence="6">
    <location>
        <begin position="118"/>
        <end position="141"/>
    </location>
</feature>
<sequence length="307" mass="33995">MADGRVYPSDNRPEYHVDYSSDMSGEMPHGSGQTRYNYSSGSSGEMPRQPDSKSTDPSKPGFSGEMAMTRNPQKQHVVQIPKDQVFRTPPPQNARLQKIYAARAARKRNRNCCCFFKYLLSTIISVVLILTIAAGVFYLIYKPKLPKYTVNSLAVKGFNISMPNIFMFSPEFDATVTAQNPNSKISIYYEGGSTITVYYKSVPLANGAWPRFHQPENNVTELVVPVKGSGIRLSKSMHDEMLQNQNSGAVPLNLNMKVPVKINAGSITTWTINVFVSCDVTVDKLAAAGSTVIDKSCSVKVHVFNKF</sequence>
<gene>
    <name evidence="8" type="ORF">FCM35_KLT04019</name>
</gene>
<feature type="compositionally biased region" description="Polar residues" evidence="5">
    <location>
        <begin position="31"/>
        <end position="43"/>
    </location>
</feature>
<dbReference type="Pfam" id="PF03168">
    <property type="entry name" value="LEA_2"/>
    <property type="match status" value="1"/>
</dbReference>
<evidence type="ECO:0000259" key="7">
    <source>
        <dbReference type="Pfam" id="PF03168"/>
    </source>
</evidence>
<dbReference type="GO" id="GO:0098542">
    <property type="term" value="P:defense response to other organism"/>
    <property type="evidence" value="ECO:0007669"/>
    <property type="project" value="InterPro"/>
</dbReference>
<feature type="region of interest" description="Disordered" evidence="5">
    <location>
        <begin position="1"/>
        <end position="67"/>
    </location>
</feature>